<name>A0A0R3TRR0_RODNA</name>
<organism evidence="1">
    <name type="scientific">Rodentolepis nana</name>
    <name type="common">Dwarf tapeworm</name>
    <name type="synonym">Hymenolepis nana</name>
    <dbReference type="NCBI Taxonomy" id="102285"/>
    <lineage>
        <taxon>Eukaryota</taxon>
        <taxon>Metazoa</taxon>
        <taxon>Spiralia</taxon>
        <taxon>Lophotrochozoa</taxon>
        <taxon>Platyhelminthes</taxon>
        <taxon>Cestoda</taxon>
        <taxon>Eucestoda</taxon>
        <taxon>Cyclophyllidea</taxon>
        <taxon>Hymenolepididae</taxon>
        <taxon>Rodentolepis</taxon>
    </lineage>
</organism>
<protein>
    <submittedName>
        <fullName evidence="1">Ovule protein</fullName>
    </submittedName>
</protein>
<sequence length="85" mass="9630">LVRQINNRTPKPSLTPPPPLLPAVDKCLFSNSQLSHSSNVFPQCRLLKIHLIVGLPPLFVQTPFRLGRFGFRRLFTLNTPFPIVL</sequence>
<proteinExistence type="predicted"/>
<dbReference type="AlphaFoldDB" id="A0A0R3TRR0"/>
<reference evidence="1" key="1">
    <citation type="submission" date="2017-02" db="UniProtKB">
        <authorList>
            <consortium name="WormBaseParasite"/>
        </authorList>
    </citation>
    <scope>IDENTIFICATION</scope>
</reference>
<accession>A0A0R3TRR0</accession>
<dbReference type="WBParaSite" id="HNAJ_0001028601-mRNA-1">
    <property type="protein sequence ID" value="HNAJ_0001028601-mRNA-1"/>
    <property type="gene ID" value="HNAJ_0001028601"/>
</dbReference>
<evidence type="ECO:0000313" key="1">
    <source>
        <dbReference type="WBParaSite" id="HNAJ_0001028601-mRNA-1"/>
    </source>
</evidence>